<evidence type="ECO:0000313" key="4">
    <source>
        <dbReference type="Proteomes" id="UP000199239"/>
    </source>
</evidence>
<sequence length="349" mass="38580">MQKVTAETTIALAAPQALLGEFVAHMRDDHGMFFNVADDGAHSFENDGYRIELFPQDRGLRIRLEAPDEHAMSFTKEGIVHHVEEFDVAAAESIRWNNEQAQIGTTPENFRVLTVLKSEMLFDGMQRVTLHYPDIKALQSRGIHLRLILPCDPSRVPVWPVMGENGAPIWPVGADELHARYVTLKNIRADVEEVDIDIVRHGTGMISQWAQNASQGQLVGAMGPAGIRNLPEAKSYFLAADGTGLPAVAQLLSRLSQDAMGDVVVALPASVDYRSYLPETGLTVHTLSPDAFEENVVAMAERLTIKDTTGYAFFAGEFGNAQALRAHFKKVLGLDKTTQISATYWRRDR</sequence>
<dbReference type="Pfam" id="PF04954">
    <property type="entry name" value="SIP"/>
    <property type="match status" value="1"/>
</dbReference>
<dbReference type="InterPro" id="IPR007037">
    <property type="entry name" value="SIP_rossman_dom"/>
</dbReference>
<dbReference type="OrthoDB" id="9814826at2"/>
<comment type="similarity">
    <text evidence="1">Belongs to the SIP oxidoreductase family.</text>
</comment>
<dbReference type="PROSITE" id="PS51384">
    <property type="entry name" value="FAD_FR"/>
    <property type="match status" value="1"/>
</dbReference>
<name>A0A1I6QT11_9RHOB</name>
<dbReference type="GO" id="GO:0016491">
    <property type="term" value="F:oxidoreductase activity"/>
    <property type="evidence" value="ECO:0007669"/>
    <property type="project" value="InterPro"/>
</dbReference>
<dbReference type="STRING" id="394264.SAMN04488040_0915"/>
<dbReference type="PANTHER" id="PTHR30157:SF0">
    <property type="entry name" value="NADPH-DEPENDENT FERRIC-CHELATE REDUCTASE"/>
    <property type="match status" value="1"/>
</dbReference>
<accession>A0A1I6QT11</accession>
<evidence type="ECO:0000313" key="3">
    <source>
        <dbReference type="EMBL" id="SFS55563.1"/>
    </source>
</evidence>
<dbReference type="EMBL" id="FPAJ01000001">
    <property type="protein sequence ID" value="SFS55563.1"/>
    <property type="molecule type" value="Genomic_DNA"/>
</dbReference>
<dbReference type="Gene3D" id="3.30.310.50">
    <property type="entry name" value="Alpha-D-phosphohexomutase, C-terminal domain"/>
    <property type="match status" value="1"/>
</dbReference>
<proteinExistence type="inferred from homology"/>
<reference evidence="4" key="1">
    <citation type="submission" date="2016-10" db="EMBL/GenBank/DDBJ databases">
        <authorList>
            <person name="Varghese N."/>
            <person name="Submissions S."/>
        </authorList>
    </citation>
    <scope>NUCLEOTIDE SEQUENCE [LARGE SCALE GENOMIC DNA]</scope>
    <source>
        <strain evidence="4">DSM 23422</strain>
    </source>
</reference>
<evidence type="ECO:0000259" key="2">
    <source>
        <dbReference type="PROSITE" id="PS51384"/>
    </source>
</evidence>
<organism evidence="3 4">
    <name type="scientific">Sulfitobacter marinus</name>
    <dbReference type="NCBI Taxonomy" id="394264"/>
    <lineage>
        <taxon>Bacteria</taxon>
        <taxon>Pseudomonadati</taxon>
        <taxon>Pseudomonadota</taxon>
        <taxon>Alphaproteobacteria</taxon>
        <taxon>Rhodobacterales</taxon>
        <taxon>Roseobacteraceae</taxon>
        <taxon>Sulfitobacter</taxon>
    </lineage>
</organism>
<dbReference type="SUPFAM" id="SSF63380">
    <property type="entry name" value="Riboflavin synthase domain-like"/>
    <property type="match status" value="1"/>
</dbReference>
<dbReference type="RefSeq" id="WP_093915102.1">
    <property type="nucleotide sequence ID" value="NZ_FPAJ01000001.1"/>
</dbReference>
<keyword evidence="4" id="KW-1185">Reference proteome</keyword>
<dbReference type="InterPro" id="IPR039374">
    <property type="entry name" value="SIP_fam"/>
</dbReference>
<dbReference type="InterPro" id="IPR017938">
    <property type="entry name" value="Riboflavin_synthase-like_b-brl"/>
</dbReference>
<dbReference type="InterPro" id="IPR039261">
    <property type="entry name" value="FNR_nucleotide-bd"/>
</dbReference>
<dbReference type="CDD" id="cd06193">
    <property type="entry name" value="siderophore_interacting"/>
    <property type="match status" value="1"/>
</dbReference>
<dbReference type="Gene3D" id="3.40.50.80">
    <property type="entry name" value="Nucleotide-binding domain of ferredoxin-NADP reductase (FNR) module"/>
    <property type="match status" value="1"/>
</dbReference>
<dbReference type="Gene3D" id="2.40.30.10">
    <property type="entry name" value="Translation factors"/>
    <property type="match status" value="1"/>
</dbReference>
<dbReference type="InterPro" id="IPR017927">
    <property type="entry name" value="FAD-bd_FR_type"/>
</dbReference>
<dbReference type="AlphaFoldDB" id="A0A1I6QT11"/>
<dbReference type="InterPro" id="IPR013113">
    <property type="entry name" value="SIP_FAD-bd"/>
</dbReference>
<evidence type="ECO:0000256" key="1">
    <source>
        <dbReference type="ARBA" id="ARBA00035644"/>
    </source>
</evidence>
<protein>
    <submittedName>
        <fullName evidence="3">NADPH-dependent ferric siderophore reductase, contains FAD-binding and SIP domains</fullName>
    </submittedName>
</protein>
<gene>
    <name evidence="3" type="ORF">SAMN04488040_0915</name>
</gene>
<dbReference type="Pfam" id="PF08021">
    <property type="entry name" value="FAD_binding_9"/>
    <property type="match status" value="1"/>
</dbReference>
<dbReference type="Proteomes" id="UP000199239">
    <property type="component" value="Unassembled WGS sequence"/>
</dbReference>
<dbReference type="PANTHER" id="PTHR30157">
    <property type="entry name" value="FERRIC REDUCTASE, NADPH-DEPENDENT"/>
    <property type="match status" value="1"/>
</dbReference>
<feature type="domain" description="FAD-binding FR-type" evidence="2">
    <location>
        <begin position="108"/>
        <end position="231"/>
    </location>
</feature>